<comment type="caution">
    <text evidence="2">The sequence shown here is derived from an EMBL/GenBank/DDBJ whole genome shotgun (WGS) entry which is preliminary data.</text>
</comment>
<name>A0A849AIB3_9MICO</name>
<keyword evidence="1" id="KW-0732">Signal</keyword>
<dbReference type="PANTHER" id="PTHR34853">
    <property type="match status" value="1"/>
</dbReference>
<feature type="signal peptide" evidence="1">
    <location>
        <begin position="1"/>
        <end position="36"/>
    </location>
</feature>
<dbReference type="PIRSF" id="PIRSF029171">
    <property type="entry name" value="Esterase_LipA"/>
    <property type="match status" value="1"/>
</dbReference>
<accession>A0A849AIB3</accession>
<keyword evidence="3" id="KW-1185">Reference proteome</keyword>
<evidence type="ECO:0000256" key="1">
    <source>
        <dbReference type="SAM" id="SignalP"/>
    </source>
</evidence>
<proteinExistence type="predicted"/>
<organism evidence="2 3">
    <name type="scientific">Flexivirga aerilata</name>
    <dbReference type="NCBI Taxonomy" id="1656889"/>
    <lineage>
        <taxon>Bacteria</taxon>
        <taxon>Bacillati</taxon>
        <taxon>Actinomycetota</taxon>
        <taxon>Actinomycetes</taxon>
        <taxon>Micrococcales</taxon>
        <taxon>Dermacoccaceae</taxon>
        <taxon>Flexivirga</taxon>
    </lineage>
</organism>
<feature type="chain" id="PRO_5032360521" evidence="1">
    <location>
        <begin position="37"/>
        <end position="444"/>
    </location>
</feature>
<dbReference type="Proteomes" id="UP000557772">
    <property type="component" value="Unassembled WGS sequence"/>
</dbReference>
<dbReference type="InterPro" id="IPR005152">
    <property type="entry name" value="Lipase_secreted"/>
</dbReference>
<dbReference type="Gene3D" id="3.40.50.1820">
    <property type="entry name" value="alpha/beta hydrolase"/>
    <property type="match status" value="1"/>
</dbReference>
<protein>
    <submittedName>
        <fullName evidence="2">Triacylglycerol lipase</fullName>
    </submittedName>
</protein>
<evidence type="ECO:0000313" key="3">
    <source>
        <dbReference type="Proteomes" id="UP000557772"/>
    </source>
</evidence>
<dbReference type="AlphaFoldDB" id="A0A849AIB3"/>
<reference evidence="2 3" key="1">
    <citation type="submission" date="2020-05" db="EMBL/GenBank/DDBJ databases">
        <title>Flexivirga sp. ID2601S isolated from air conditioner.</title>
        <authorList>
            <person name="Kim D.H."/>
        </authorList>
    </citation>
    <scope>NUCLEOTIDE SEQUENCE [LARGE SCALE GENOMIC DNA]</scope>
    <source>
        <strain evidence="2 3">ID2601S</strain>
    </source>
</reference>
<dbReference type="GO" id="GO:0016042">
    <property type="term" value="P:lipid catabolic process"/>
    <property type="evidence" value="ECO:0007669"/>
    <property type="project" value="InterPro"/>
</dbReference>
<dbReference type="RefSeq" id="WP_171153300.1">
    <property type="nucleotide sequence ID" value="NZ_JABENB010000001.1"/>
</dbReference>
<gene>
    <name evidence="2" type="ORF">HJ588_06745</name>
</gene>
<dbReference type="SUPFAM" id="SSF53474">
    <property type="entry name" value="alpha/beta-Hydrolases"/>
    <property type="match status" value="1"/>
</dbReference>
<dbReference type="EMBL" id="JABENB010000001">
    <property type="protein sequence ID" value="NNG38968.1"/>
    <property type="molecule type" value="Genomic_DNA"/>
</dbReference>
<dbReference type="Gene3D" id="1.10.260.130">
    <property type="match status" value="1"/>
</dbReference>
<dbReference type="GO" id="GO:0004806">
    <property type="term" value="F:triacylglycerol lipase activity"/>
    <property type="evidence" value="ECO:0007669"/>
    <property type="project" value="InterPro"/>
</dbReference>
<dbReference type="InterPro" id="IPR029058">
    <property type="entry name" value="AB_hydrolase_fold"/>
</dbReference>
<dbReference type="Pfam" id="PF03583">
    <property type="entry name" value="LIP"/>
    <property type="match status" value="1"/>
</dbReference>
<sequence length="444" mass="45427">MRLPARSPFTRSLLASSVALGTVGAAAFSLSAPASAETSRGVEIPAFYNAPASVPAAPGTLIRSEPMPLAVNLPVVFPGKATRMMYSSIDSSGKPVAVTGAFIQSTKPWTGSGPRPVVAFAVGTIGQGDQCAPSYGLEHPVVLGIGSGGNTFGINYDMTQMSTLLNQGYSIALTDYVGLGATDRLHTYVNRVDQGHALLDAARAVRSLGVPATTPIGAWGYSQGGGAAASAAELQPGYAPDVPLKGAYAGAPPADLAVTLKGIDGNLIAGVIGYSLNGFAQSYPQIRPVVDANINAAGRAALQDISTQCIGDTIGSYAFRKTSSWTNSGKSMSDIIAANPAAKQVLDEQRIGRSRPAAPVLVTSDIGDGTVPHPQVRQLAVDWCAKGANVTYRPFGLPDPTGDKAALHHVAGILEGLPGALTWMKGRLAGQTVPSGCATLPAQP</sequence>
<dbReference type="PANTHER" id="PTHR34853:SF1">
    <property type="entry name" value="LIPASE 5"/>
    <property type="match status" value="1"/>
</dbReference>
<evidence type="ECO:0000313" key="2">
    <source>
        <dbReference type="EMBL" id="NNG38968.1"/>
    </source>
</evidence>